<proteinExistence type="predicted"/>
<dbReference type="KEGG" id="lpil:LIP_2420"/>
<sequence length="218" mass="24228">MLAVYLTIDATNRQPSSFRKARLANEKGAELARILGDRFPEAHVLFNGTRFVRGWVEARHAPETLVGLLEYLVDAWGLGRFAVGLALGPIPSVPDTGTWLQRLSEPALQSMRACGLARDARVPLETAESGTEADPGVSAGLNLLLWLRSRWPAETRTVIERAERASTLRALAEELGISPPALTQRLGRAGWRPYRHARRRLIQQLERAVRRKRSRAGP</sequence>
<gene>
    <name evidence="1" type="ORF">LIP_2420</name>
</gene>
<keyword evidence="2" id="KW-1185">Reference proteome</keyword>
<dbReference type="EMBL" id="AP014924">
    <property type="protein sequence ID" value="BAS28261.1"/>
    <property type="molecule type" value="Genomic_DNA"/>
</dbReference>
<dbReference type="AlphaFoldDB" id="A0A0K2SMB8"/>
<accession>A0A0K2SMB8</accession>
<dbReference type="Proteomes" id="UP000065807">
    <property type="component" value="Chromosome"/>
</dbReference>
<dbReference type="RefSeq" id="WP_068138366.1">
    <property type="nucleotide sequence ID" value="NZ_AP014924.1"/>
</dbReference>
<reference evidence="2" key="2">
    <citation type="journal article" date="2016" name="Int. J. Syst. Evol. Microbiol.">
        <title>Complete genome sequence and cell structure of Limnochorda pilosa, a Gram-negative spore-former within the phylum Firmicutes.</title>
        <authorList>
            <person name="Watanabe M."/>
            <person name="Kojima H."/>
            <person name="Fukui M."/>
        </authorList>
    </citation>
    <scope>NUCLEOTIDE SEQUENCE [LARGE SCALE GENOMIC DNA]</scope>
    <source>
        <strain evidence="2">HC45</strain>
    </source>
</reference>
<organism evidence="1 2">
    <name type="scientific">Limnochorda pilosa</name>
    <dbReference type="NCBI Taxonomy" id="1555112"/>
    <lineage>
        <taxon>Bacteria</taxon>
        <taxon>Bacillati</taxon>
        <taxon>Bacillota</taxon>
        <taxon>Limnochordia</taxon>
        <taxon>Limnochordales</taxon>
        <taxon>Limnochordaceae</taxon>
        <taxon>Limnochorda</taxon>
    </lineage>
</organism>
<reference evidence="2" key="1">
    <citation type="submission" date="2015-07" db="EMBL/GenBank/DDBJ databases">
        <title>Complete genome sequence and phylogenetic analysis of Limnochorda pilosa.</title>
        <authorList>
            <person name="Watanabe M."/>
            <person name="Kojima H."/>
            <person name="Fukui M."/>
        </authorList>
    </citation>
    <scope>NUCLEOTIDE SEQUENCE [LARGE SCALE GENOMIC DNA]</scope>
    <source>
        <strain evidence="2">HC45</strain>
    </source>
</reference>
<evidence type="ECO:0000313" key="2">
    <source>
        <dbReference type="Proteomes" id="UP000065807"/>
    </source>
</evidence>
<name>A0A0K2SMB8_LIMPI</name>
<evidence type="ECO:0000313" key="1">
    <source>
        <dbReference type="EMBL" id="BAS28261.1"/>
    </source>
</evidence>
<protein>
    <submittedName>
        <fullName evidence="1">Uncharacterized protein</fullName>
    </submittedName>
</protein>